<keyword evidence="4" id="KW-0963">Cytoplasm</keyword>
<protein>
    <recommendedName>
        <fullName evidence="14">PPC domain-containing protein</fullName>
    </recommendedName>
</protein>
<sequence length="1069" mass="118674">MQRIWDEMGEPDIERDKMLFELQQECLEAYRRKVNQASRCRAQLQQAVADSEAELAKICAALGEQSSYARQSSRSLKEELEAIKPKLEEMKRRKRERKNQFAVVVDQIQCISKELCVHFQENTKMSVIDENNLSVKRLEEMQNYLLALQKEMSDRLKLLVDHLTTINSLCVVLGVDYKQTVAEIDPTMDDCRVLKNISKDMIIKLSATINRLEELKKQRLLRLQDLATTLIELWNLMDTPLEEQQKFHDLTRHIAASENEINEPNVLSADSLQHAEAEVSRLQAMKSTKMKEVLLRKRLELEEICRKAHLVTETQNSVDFSVETIESGAIDPSYLLEQIEVQISKVKEEAFSRKEILEKFEKWLAACDEESWLEEYNRDENRYNGGRGTHRNLKRAEKARVLVNKIPAMVETLRLRASAWQKERGHEFFYDGVALLSMLEQYCDLKRERELERQRQRDQKKLQGQLMVEQEALFGSIPSPSKSAKKNFRPSMGGLTNKRLSLGGSMLQTPYAGKAAPSSRPSSLLRQQTPNSGRRESFMVPRKQQPCKVSNAPRTESVQRKKPLLNPPRTESTQTRKALSPLSSLFSSNASTINIQNQTLKSGEVHETLSLNKTPVMTPTKIASAEGRLKETVSSNKTPNMTPTKMMASAFEGSITPKTLPIPMPVTPSTVSTAMQTAMTPASHHVSACADDIDKSSNTKEYETLLSRFKVTFERIFFAILRSFRYRTVCKTLISVAKMESREAMNSGVTVIAPEAPSNYHMASRTESTPVPAGASPVMTTPVATGIPISSEKKKRGRPRKYGPDGAVARTLSPMPISASATPTSGNFLSEKVSVARPVSEKKPRNKVGAENLGEWISCSTGGNFLPHMITVEAGEDVTMKIISFSQQGPRAICIISAVGLISNVTLRQPNSSGGTLTYEGRFEILSLSGSFTPTEFGDSRTSRTGGMSISLASPDGRVVGGTLAGLLIAASPVQVVVGSFLPSNHQEAKPKKPKAEPKAIAYATVSPATPHSSNMVPRSSNAHTVNVPGAGTQNVISSSIQPNHWTAMPAVQDSRKSATDINISLQGE</sequence>
<keyword evidence="11" id="KW-0539">Nucleus</keyword>
<dbReference type="FunFam" id="3.30.1330.80:FF:000003">
    <property type="entry name" value="AT-hook motif nuclear-localized protein 1-like"/>
    <property type="match status" value="1"/>
</dbReference>
<organism evidence="15 16">
    <name type="scientific">Anisodus acutangulus</name>
    <dbReference type="NCBI Taxonomy" id="402998"/>
    <lineage>
        <taxon>Eukaryota</taxon>
        <taxon>Viridiplantae</taxon>
        <taxon>Streptophyta</taxon>
        <taxon>Embryophyta</taxon>
        <taxon>Tracheophyta</taxon>
        <taxon>Spermatophyta</taxon>
        <taxon>Magnoliopsida</taxon>
        <taxon>eudicotyledons</taxon>
        <taxon>Gunneridae</taxon>
        <taxon>Pentapetalae</taxon>
        <taxon>asterids</taxon>
        <taxon>lamiids</taxon>
        <taxon>Solanales</taxon>
        <taxon>Solanaceae</taxon>
        <taxon>Solanoideae</taxon>
        <taxon>Hyoscyameae</taxon>
        <taxon>Anisodus</taxon>
    </lineage>
</organism>
<evidence type="ECO:0000256" key="3">
    <source>
        <dbReference type="ARBA" id="ARBA00006187"/>
    </source>
</evidence>
<name>A0A9Q1N3N7_9SOLA</name>
<evidence type="ECO:0000256" key="1">
    <source>
        <dbReference type="ARBA" id="ARBA00004123"/>
    </source>
</evidence>
<feature type="compositionally biased region" description="Polar residues" evidence="13">
    <location>
        <begin position="519"/>
        <end position="532"/>
    </location>
</feature>
<gene>
    <name evidence="15" type="ORF">K7X08_009809</name>
</gene>
<comment type="similarity">
    <text evidence="3">Belongs to the MAP65/ASE1 family.</text>
</comment>
<accession>A0A9Q1N3N7</accession>
<dbReference type="Pfam" id="PF03479">
    <property type="entry name" value="PCC"/>
    <property type="match status" value="1"/>
</dbReference>
<reference evidence="16" key="1">
    <citation type="journal article" date="2023" name="Proc. Natl. Acad. Sci. U.S.A.">
        <title>Genomic and structural basis for evolution of tropane alkaloid biosynthesis.</title>
        <authorList>
            <person name="Wanga Y.-J."/>
            <person name="Taina T."/>
            <person name="Yua J.-Y."/>
            <person name="Lia J."/>
            <person name="Xua B."/>
            <person name="Chenc J."/>
            <person name="D'Auriad J.C."/>
            <person name="Huanga J.-P."/>
            <person name="Huanga S.-X."/>
        </authorList>
    </citation>
    <scope>NUCLEOTIDE SEQUENCE [LARGE SCALE GENOMIC DNA]</scope>
    <source>
        <strain evidence="16">cv. KIB-2019</strain>
    </source>
</reference>
<dbReference type="GO" id="GO:0005634">
    <property type="term" value="C:nucleus"/>
    <property type="evidence" value="ECO:0007669"/>
    <property type="project" value="UniProtKB-SubCell"/>
</dbReference>
<evidence type="ECO:0000256" key="6">
    <source>
        <dbReference type="ARBA" id="ARBA00022701"/>
    </source>
</evidence>
<feature type="region of interest" description="Disordered" evidence="13">
    <location>
        <begin position="477"/>
        <end position="576"/>
    </location>
</feature>
<evidence type="ECO:0000256" key="10">
    <source>
        <dbReference type="ARBA" id="ARBA00023212"/>
    </source>
</evidence>
<dbReference type="Pfam" id="PF03999">
    <property type="entry name" value="MAP65_ASE1"/>
    <property type="match status" value="1"/>
</dbReference>
<dbReference type="Gene3D" id="3.30.1330.80">
    <property type="entry name" value="Hypothetical protein, similar to alpha- acetolactate decarboxylase, domain 2"/>
    <property type="match status" value="1"/>
</dbReference>
<dbReference type="FunFam" id="1.20.58.1520:FF:000002">
    <property type="entry name" value="65-kDa microtubule-associated protein 6"/>
    <property type="match status" value="1"/>
</dbReference>
<evidence type="ECO:0000256" key="8">
    <source>
        <dbReference type="ARBA" id="ARBA00023125"/>
    </source>
</evidence>
<dbReference type="GO" id="GO:0000226">
    <property type="term" value="P:microtubule cytoskeleton organization"/>
    <property type="evidence" value="ECO:0007669"/>
    <property type="project" value="InterPro"/>
</dbReference>
<evidence type="ECO:0000256" key="13">
    <source>
        <dbReference type="SAM" id="MobiDB-lite"/>
    </source>
</evidence>
<keyword evidence="10" id="KW-0206">Cytoskeleton</keyword>
<dbReference type="SUPFAM" id="SSF117856">
    <property type="entry name" value="AF0104/ALDC/Ptd012-like"/>
    <property type="match status" value="1"/>
</dbReference>
<feature type="coiled-coil region" evidence="12">
    <location>
        <begin position="27"/>
        <end position="97"/>
    </location>
</feature>
<dbReference type="GO" id="GO:0003677">
    <property type="term" value="F:DNA binding"/>
    <property type="evidence" value="ECO:0007669"/>
    <property type="project" value="UniProtKB-KW"/>
</dbReference>
<keyword evidence="6" id="KW-0493">Microtubule</keyword>
<dbReference type="GO" id="GO:0005737">
    <property type="term" value="C:cytoplasm"/>
    <property type="evidence" value="ECO:0007669"/>
    <property type="project" value="TreeGrafter"/>
</dbReference>
<evidence type="ECO:0000256" key="5">
    <source>
        <dbReference type="ARBA" id="ARBA00022553"/>
    </source>
</evidence>
<dbReference type="InterPro" id="IPR005175">
    <property type="entry name" value="PPC_dom"/>
</dbReference>
<dbReference type="InterPro" id="IPR007145">
    <property type="entry name" value="MAP65_Ase1_PRC1"/>
</dbReference>
<dbReference type="AlphaFoldDB" id="A0A9Q1N3N7"/>
<dbReference type="CDD" id="cd11378">
    <property type="entry name" value="DUF296"/>
    <property type="match status" value="1"/>
</dbReference>
<keyword evidence="7" id="KW-0805">Transcription regulation</keyword>
<keyword evidence="16" id="KW-1185">Reference proteome</keyword>
<dbReference type="OrthoDB" id="642895at2759"/>
<feature type="domain" description="PPC" evidence="14">
    <location>
        <begin position="860"/>
        <end position="1009"/>
    </location>
</feature>
<evidence type="ECO:0000313" key="16">
    <source>
        <dbReference type="Proteomes" id="UP001152561"/>
    </source>
</evidence>
<dbReference type="PROSITE" id="PS51742">
    <property type="entry name" value="PPC"/>
    <property type="match status" value="1"/>
</dbReference>
<keyword evidence="5" id="KW-0597">Phosphoprotein</keyword>
<evidence type="ECO:0000256" key="12">
    <source>
        <dbReference type="SAM" id="Coils"/>
    </source>
</evidence>
<evidence type="ECO:0000313" key="15">
    <source>
        <dbReference type="EMBL" id="KAJ8573298.1"/>
    </source>
</evidence>
<keyword evidence="9" id="KW-0804">Transcription</keyword>
<comment type="subcellular location">
    <subcellularLocation>
        <location evidence="2">Cytoplasm</location>
        <location evidence="2">Cytoskeleton</location>
    </subcellularLocation>
    <subcellularLocation>
        <location evidence="1">Nucleus</location>
    </subcellularLocation>
</comment>
<evidence type="ECO:0000256" key="9">
    <source>
        <dbReference type="ARBA" id="ARBA00023163"/>
    </source>
</evidence>
<dbReference type="GO" id="GO:0008017">
    <property type="term" value="F:microtubule binding"/>
    <property type="evidence" value="ECO:0007669"/>
    <property type="project" value="InterPro"/>
</dbReference>
<dbReference type="Gene3D" id="1.20.58.1520">
    <property type="match status" value="1"/>
</dbReference>
<keyword evidence="8" id="KW-0238">DNA-binding</keyword>
<keyword evidence="12" id="KW-0175">Coiled coil</keyword>
<dbReference type="EMBL" id="JAJAGQ010000001">
    <property type="protein sequence ID" value="KAJ8573298.1"/>
    <property type="molecule type" value="Genomic_DNA"/>
</dbReference>
<dbReference type="PANTHER" id="PTHR19321:SF22">
    <property type="entry name" value="65-KDA MICROTUBULE-ASSOCIATED PROTEIN 3-LIKE ISOFORM X1"/>
    <property type="match status" value="1"/>
</dbReference>
<evidence type="ECO:0000256" key="4">
    <source>
        <dbReference type="ARBA" id="ARBA00022490"/>
    </source>
</evidence>
<evidence type="ECO:0000259" key="14">
    <source>
        <dbReference type="PROSITE" id="PS51742"/>
    </source>
</evidence>
<comment type="caution">
    <text evidence="15">The sequence shown here is derived from an EMBL/GenBank/DDBJ whole genome shotgun (WGS) entry which is preliminary data.</text>
</comment>
<dbReference type="GO" id="GO:0005819">
    <property type="term" value="C:spindle"/>
    <property type="evidence" value="ECO:0007669"/>
    <property type="project" value="TreeGrafter"/>
</dbReference>
<proteinExistence type="inferred from homology"/>
<dbReference type="GO" id="GO:0005874">
    <property type="term" value="C:microtubule"/>
    <property type="evidence" value="ECO:0007669"/>
    <property type="project" value="UniProtKB-KW"/>
</dbReference>
<evidence type="ECO:0000256" key="7">
    <source>
        <dbReference type="ARBA" id="ARBA00023015"/>
    </source>
</evidence>
<evidence type="ECO:0000256" key="2">
    <source>
        <dbReference type="ARBA" id="ARBA00004245"/>
    </source>
</evidence>
<feature type="region of interest" description="Disordered" evidence="13">
    <location>
        <begin position="762"/>
        <end position="809"/>
    </location>
</feature>
<dbReference type="Proteomes" id="UP001152561">
    <property type="component" value="Unassembled WGS sequence"/>
</dbReference>
<dbReference type="PANTHER" id="PTHR19321">
    <property type="entry name" value="PROTEIN REGULATOR OF CYTOKINESIS 1 PRC1-RELATED"/>
    <property type="match status" value="1"/>
</dbReference>
<evidence type="ECO:0000256" key="11">
    <source>
        <dbReference type="ARBA" id="ARBA00023242"/>
    </source>
</evidence>